<evidence type="ECO:0000313" key="3">
    <source>
        <dbReference type="Proteomes" id="UP001140560"/>
    </source>
</evidence>
<dbReference type="EMBL" id="JAPEUY010000018">
    <property type="protein sequence ID" value="KAJ4364123.1"/>
    <property type="molecule type" value="Genomic_DNA"/>
</dbReference>
<feature type="compositionally biased region" description="Basic and acidic residues" evidence="1">
    <location>
        <begin position="153"/>
        <end position="164"/>
    </location>
</feature>
<reference evidence="2" key="1">
    <citation type="submission" date="2022-10" db="EMBL/GenBank/DDBJ databases">
        <title>Tapping the CABI collections for fungal endophytes: first genome assemblies for Collariella, Neodidymelliopsis, Ascochyta clinopodiicola, Didymella pomorum, Didymosphaeria variabile, Neocosmospora piperis and Neocucurbitaria cava.</title>
        <authorList>
            <person name="Hill R."/>
        </authorList>
    </citation>
    <scope>NUCLEOTIDE SEQUENCE</scope>
    <source>
        <strain evidence="2">IMI 356814</strain>
    </source>
</reference>
<feature type="compositionally biased region" description="Polar residues" evidence="1">
    <location>
        <begin position="1"/>
        <end position="11"/>
    </location>
</feature>
<name>A0A9W8Y2Y8_9PLEO</name>
<evidence type="ECO:0000313" key="2">
    <source>
        <dbReference type="EMBL" id="KAJ4364123.1"/>
    </source>
</evidence>
<feature type="region of interest" description="Disordered" evidence="1">
    <location>
        <begin position="1"/>
        <end position="97"/>
    </location>
</feature>
<gene>
    <name evidence="2" type="ORF">N0V83_009578</name>
</gene>
<feature type="compositionally biased region" description="Low complexity" evidence="1">
    <location>
        <begin position="70"/>
        <end position="80"/>
    </location>
</feature>
<sequence>MVTTRSKTTQTHLEDYAATKSTSPKSKHQPKTAKVKASPPKANTSRKRKSSETTTPPTEEKKPTPKRTKSTAPAPAPASKNQAEEPEDGSEQEDEEDENVIIINRAPVLHLWSACVRHVLYPDLPWPTCLSAGAAISAICAVAKGRSIGTIPEKEKDVDSSSSKEKKKRQDAKEQKDDLESIDVMQFHLRLKDGLALVSSADKKGKPGNEDVLRKKFGGEGEGEYERVKGCFEEVLGKWEGEEELGKRAFGLYEGFRPDVRAGQKGWGGRGVEVGAGEERGWKWRVEREGVGWVGMEGGVEWRGMGREDVWC</sequence>
<feature type="compositionally biased region" description="Basic residues" evidence="1">
    <location>
        <begin position="25"/>
        <end position="34"/>
    </location>
</feature>
<keyword evidence="3" id="KW-1185">Reference proteome</keyword>
<dbReference type="Proteomes" id="UP001140560">
    <property type="component" value="Unassembled WGS sequence"/>
</dbReference>
<proteinExistence type="predicted"/>
<dbReference type="AlphaFoldDB" id="A0A9W8Y2Y8"/>
<dbReference type="OrthoDB" id="514070at2759"/>
<accession>A0A9W8Y2Y8</accession>
<feature type="compositionally biased region" description="Acidic residues" evidence="1">
    <location>
        <begin position="84"/>
        <end position="97"/>
    </location>
</feature>
<feature type="region of interest" description="Disordered" evidence="1">
    <location>
        <begin position="153"/>
        <end position="177"/>
    </location>
</feature>
<comment type="caution">
    <text evidence="2">The sequence shown here is derived from an EMBL/GenBank/DDBJ whole genome shotgun (WGS) entry which is preliminary data.</text>
</comment>
<organism evidence="2 3">
    <name type="scientific">Neocucurbitaria cava</name>
    <dbReference type="NCBI Taxonomy" id="798079"/>
    <lineage>
        <taxon>Eukaryota</taxon>
        <taxon>Fungi</taxon>
        <taxon>Dikarya</taxon>
        <taxon>Ascomycota</taxon>
        <taxon>Pezizomycotina</taxon>
        <taxon>Dothideomycetes</taxon>
        <taxon>Pleosporomycetidae</taxon>
        <taxon>Pleosporales</taxon>
        <taxon>Pleosporineae</taxon>
        <taxon>Cucurbitariaceae</taxon>
        <taxon>Neocucurbitaria</taxon>
    </lineage>
</organism>
<protein>
    <submittedName>
        <fullName evidence="2">Uncharacterized protein</fullName>
    </submittedName>
</protein>
<evidence type="ECO:0000256" key="1">
    <source>
        <dbReference type="SAM" id="MobiDB-lite"/>
    </source>
</evidence>